<reference evidence="3 5" key="1">
    <citation type="journal article" date="2016" name="Plant Dis.">
        <title>Improved production of propionic acid using genome shuffling.</title>
        <authorList>
            <person name="Luna-Flores C.H."/>
            <person name="Palfreyman R.W."/>
            <person name="Kromer J.O."/>
            <person name="Nielsen L.K."/>
            <person name="Marcellin E."/>
        </authorList>
    </citation>
    <scope>NUCLEOTIDE SEQUENCE [LARGE SCALE GENOMIC DNA]</scope>
    <source>
        <strain evidence="3 5">F3E8</strain>
    </source>
</reference>
<evidence type="ECO:0000313" key="2">
    <source>
        <dbReference type="EMBL" id="AMS05371.1"/>
    </source>
</evidence>
<dbReference type="Proteomes" id="UP000075221">
    <property type="component" value="Chromosome"/>
</dbReference>
<feature type="region of interest" description="Disordered" evidence="1">
    <location>
        <begin position="49"/>
        <end position="72"/>
    </location>
</feature>
<dbReference type="GeneID" id="88084834"/>
<accession>A0A142KGY3</accession>
<proteinExistence type="predicted"/>
<dbReference type="KEGG" id="aaci:ASQ49_07355"/>
<reference evidence="2 4" key="2">
    <citation type="submission" date="2016-02" db="EMBL/GenBank/DDBJ databases">
        <title>Complete Genome Sequence of Propionibacterium acidipropionici ATCC 55737.</title>
        <authorList>
            <person name="Luna Flores C.H."/>
            <person name="Nielsen L.K."/>
            <person name="Marcellin E."/>
        </authorList>
    </citation>
    <scope>NUCLEOTIDE SEQUENCE [LARGE SCALE GENOMIC DNA]</scope>
    <source>
        <strain evidence="2 4">ATCC 55737</strain>
    </source>
</reference>
<dbReference type="EMBL" id="CP014352">
    <property type="protein sequence ID" value="AMS05371.1"/>
    <property type="molecule type" value="Genomic_DNA"/>
</dbReference>
<protein>
    <submittedName>
        <fullName evidence="2">Uncharacterized protein</fullName>
    </submittedName>
</protein>
<organism evidence="2 4">
    <name type="scientific">Acidipropionibacterium acidipropionici</name>
    <dbReference type="NCBI Taxonomy" id="1748"/>
    <lineage>
        <taxon>Bacteria</taxon>
        <taxon>Bacillati</taxon>
        <taxon>Actinomycetota</taxon>
        <taxon>Actinomycetes</taxon>
        <taxon>Propionibacteriales</taxon>
        <taxon>Propionibacteriaceae</taxon>
        <taxon>Acidipropionibacterium</taxon>
    </lineage>
</organism>
<evidence type="ECO:0000313" key="4">
    <source>
        <dbReference type="Proteomes" id="UP000075221"/>
    </source>
</evidence>
<feature type="compositionally biased region" description="Acidic residues" evidence="1">
    <location>
        <begin position="1"/>
        <end position="15"/>
    </location>
</feature>
<dbReference type="OrthoDB" id="9972960at2"/>
<sequence>MVDTDLTDVSDETEIDTTAAGTQEPREEAVTNEPDDLARAQSELVADALDRFGPDDERRAEFDDDGRGSDGE</sequence>
<feature type="region of interest" description="Disordered" evidence="1">
    <location>
        <begin position="1"/>
        <end position="35"/>
    </location>
</feature>
<evidence type="ECO:0000313" key="5">
    <source>
        <dbReference type="Proteomes" id="UP000178666"/>
    </source>
</evidence>
<evidence type="ECO:0000256" key="1">
    <source>
        <dbReference type="SAM" id="MobiDB-lite"/>
    </source>
</evidence>
<dbReference type="AlphaFoldDB" id="A0A142KGY3"/>
<dbReference type="RefSeq" id="WP_015071612.1">
    <property type="nucleotide sequence ID" value="NZ_CP013126.1"/>
</dbReference>
<gene>
    <name evidence="3" type="ORF">A8L58_09250</name>
    <name evidence="2" type="ORF">AXH35_07795</name>
</gene>
<evidence type="ECO:0000313" key="3">
    <source>
        <dbReference type="EMBL" id="AOZ46846.1"/>
    </source>
</evidence>
<dbReference type="Proteomes" id="UP000178666">
    <property type="component" value="Chromosome"/>
</dbReference>
<keyword evidence="5" id="KW-1185">Reference proteome</keyword>
<dbReference type="EMBL" id="CP015970">
    <property type="protein sequence ID" value="AOZ46846.1"/>
    <property type="molecule type" value="Genomic_DNA"/>
</dbReference>
<name>A0A142KGY3_9ACTN</name>